<dbReference type="EMBL" id="MTQA01000520">
    <property type="protein sequence ID" value="PNP56951.1"/>
    <property type="molecule type" value="Genomic_DNA"/>
</dbReference>
<dbReference type="OrthoDB" id="3724345at2759"/>
<dbReference type="AlphaFoldDB" id="A0A2K0UGN5"/>
<keyword evidence="2" id="KW-1185">Reference proteome</keyword>
<dbReference type="PANTHER" id="PTHR36922">
    <property type="entry name" value="BLL2446 PROTEIN"/>
    <property type="match status" value="1"/>
</dbReference>
<name>A0A2K0UGN5_GIBNY</name>
<evidence type="ECO:0000313" key="2">
    <source>
        <dbReference type="Proteomes" id="UP000236664"/>
    </source>
</evidence>
<dbReference type="STRING" id="42673.A0A2K0UGN5"/>
<dbReference type="Proteomes" id="UP000236664">
    <property type="component" value="Unassembled WGS sequence"/>
</dbReference>
<dbReference type="Pfam" id="PF09351">
    <property type="entry name" value="DUF1993"/>
    <property type="match status" value="1"/>
</dbReference>
<dbReference type="SUPFAM" id="SSF109854">
    <property type="entry name" value="DinB/YfiT-like putative metalloenzymes"/>
    <property type="match status" value="1"/>
</dbReference>
<evidence type="ECO:0000313" key="1">
    <source>
        <dbReference type="EMBL" id="PNP56951.1"/>
    </source>
</evidence>
<dbReference type="InterPro" id="IPR018531">
    <property type="entry name" value="DUF1993"/>
</dbReference>
<proteinExistence type="predicted"/>
<dbReference type="Gene3D" id="1.20.120.450">
    <property type="entry name" value="dinb family like domain"/>
    <property type="match status" value="1"/>
</dbReference>
<dbReference type="InterPro" id="IPR034660">
    <property type="entry name" value="DinB/YfiT-like"/>
</dbReference>
<protein>
    <submittedName>
        <fullName evidence="1">Uncharacterized protein</fullName>
    </submittedName>
</protein>
<reference evidence="1 2" key="1">
    <citation type="submission" date="2017-06" db="EMBL/GenBank/DDBJ databases">
        <title>Genome of Fusarium nygamai isolate CS10214.</title>
        <authorList>
            <person name="Gardiner D.M."/>
            <person name="Obanor F."/>
            <person name="Kazan K."/>
        </authorList>
    </citation>
    <scope>NUCLEOTIDE SEQUENCE [LARGE SCALE GENOMIC DNA]</scope>
    <source>
        <strain evidence="1 2">CS10214</strain>
    </source>
</reference>
<sequence length="181" mass="19977">MTALNFSYHVVTVPKKILASISNILAKAELHPKATSFPESKLAEDMLPLSFQVWCVTDNICKGLARAQGIEAPTLEKDLTTIAAMKESIKSASEFLEKAQPDDINKRRDEVVTGVAILALTIGLGPSMCGRMTVLNYINGWSHPNIWFHLNMTYAILRKEGVDIGKQDYLTPFTEGVLTIL</sequence>
<gene>
    <name evidence="1" type="ORF">FNYG_15293</name>
</gene>
<accession>A0A2K0UGN5</accession>
<organism evidence="1 2">
    <name type="scientific">Gibberella nygamai</name>
    <name type="common">Bean root rot disease fungus</name>
    <name type="synonym">Fusarium nygamai</name>
    <dbReference type="NCBI Taxonomy" id="42673"/>
    <lineage>
        <taxon>Eukaryota</taxon>
        <taxon>Fungi</taxon>
        <taxon>Dikarya</taxon>
        <taxon>Ascomycota</taxon>
        <taxon>Pezizomycotina</taxon>
        <taxon>Sordariomycetes</taxon>
        <taxon>Hypocreomycetidae</taxon>
        <taxon>Hypocreales</taxon>
        <taxon>Nectriaceae</taxon>
        <taxon>Fusarium</taxon>
        <taxon>Fusarium fujikuroi species complex</taxon>
    </lineage>
</organism>
<comment type="caution">
    <text evidence="1">The sequence shown here is derived from an EMBL/GenBank/DDBJ whole genome shotgun (WGS) entry which is preliminary data.</text>
</comment>
<dbReference type="PANTHER" id="PTHR36922:SF1">
    <property type="entry name" value="DUF1993 DOMAIN-CONTAINING PROTEIN"/>
    <property type="match status" value="1"/>
</dbReference>